<name>A0A6J4SY57_9ACTN</name>
<proteinExistence type="predicted"/>
<sequence>MVPHTTKGVHVGEKNNATEYGIKQVGDRYYPVIVDREAGGHYEINNPMTGGVLSYNNPEAAEKYIERAKEKGA</sequence>
<organism evidence="1">
    <name type="scientific">uncultured Rubrobacteraceae bacterium</name>
    <dbReference type="NCBI Taxonomy" id="349277"/>
    <lineage>
        <taxon>Bacteria</taxon>
        <taxon>Bacillati</taxon>
        <taxon>Actinomycetota</taxon>
        <taxon>Rubrobacteria</taxon>
        <taxon>Rubrobacterales</taxon>
        <taxon>Rubrobacteraceae</taxon>
        <taxon>environmental samples</taxon>
    </lineage>
</organism>
<evidence type="ECO:0000313" key="1">
    <source>
        <dbReference type="EMBL" id="CAA9508292.1"/>
    </source>
</evidence>
<reference evidence="1" key="1">
    <citation type="submission" date="2020-02" db="EMBL/GenBank/DDBJ databases">
        <authorList>
            <person name="Meier V. D."/>
        </authorList>
    </citation>
    <scope>NUCLEOTIDE SEQUENCE</scope>
    <source>
        <strain evidence="1">AVDCRST_MAG05</strain>
    </source>
</reference>
<accession>A0A6J4SY57</accession>
<dbReference type="AlphaFoldDB" id="A0A6J4SY57"/>
<protein>
    <submittedName>
        <fullName evidence="1">Uncharacterized protein</fullName>
    </submittedName>
</protein>
<dbReference type="EMBL" id="CADCVM010000317">
    <property type="protein sequence ID" value="CAA9508292.1"/>
    <property type="molecule type" value="Genomic_DNA"/>
</dbReference>
<gene>
    <name evidence="1" type="ORF">AVDCRST_MAG05-2870</name>
</gene>